<sequence>MHLFELEQLIRKDKNKFLNLVKKTYSNLGLEDTLRLIKKSGICINPYGTGEPKDKKLFNQVFEFLQSKEHDSKSLSDFLNEINILNAIYRRFDQKYMKKIEKLIDADIHVNSYLIALEINLSEFQYQSFFNLISGRINGLNHNSQDIYENIVQSSGLILKYFMYKKYKFGGISNRIDKQDVISASEHLTNSSIRVYMDNIMYLWDYFDVNISVLNKDKVYIKTVGDDALGKHISHLSFMDIRNAKMSRQGLEQAIFKPKYNITNNLPPEYISSKEELACEFIEEYFSTKDLNIEFNGILLSELIRAYSLVSIECEKFLKNRKNIGYGFNDVALNEVCIVKSKIKWINKLTEVGIRKSKADEILKLMTFNNSSNDLFDCPFIQMGNNLVVLPSASIMTDSSRAILLNLNSREINISKKGDEFERLIREVISKRGIRCINLQKKDYECDAVFALGNDLFFLETKHLNHPTSYREYMRHLDDIREASSQLNRIVEFYTTDVNLEEIKSKLDIETVDSISKLVVTNTSQGQKLKIGDTYITDDTCFVGYFERRPPQIVAFQKGSIVTRSLFSEYFMGNLNKEQFMNLLEKSPLIEQNKRRIGYAMYDFSEQIGVEFEDFSVKVNTVVYEDFLTDDERTELSNIYK</sequence>
<dbReference type="HOGENOM" id="CLU_027631_0_0_9"/>
<dbReference type="AlphaFoldDB" id="E3EC93"/>
<dbReference type="KEGG" id="ppm:PPSC2_01250"/>
<dbReference type="Proteomes" id="UP000006868">
    <property type="component" value="Chromosome"/>
</dbReference>
<dbReference type="RefSeq" id="WP_013368879.1">
    <property type="nucleotide sequence ID" value="NC_014622.2"/>
</dbReference>
<dbReference type="eggNOG" id="ENOG502ZCMQ">
    <property type="taxonomic scope" value="Bacteria"/>
</dbReference>
<proteinExistence type="predicted"/>
<accession>E3EC93</accession>
<dbReference type="EMBL" id="CP002213">
    <property type="protein sequence ID" value="ADO54236.1"/>
    <property type="molecule type" value="Genomic_DNA"/>
</dbReference>
<evidence type="ECO:0000313" key="1">
    <source>
        <dbReference type="EMBL" id="ADO54236.1"/>
    </source>
</evidence>
<name>E3EC93_PAEPS</name>
<protein>
    <submittedName>
        <fullName evidence="1">M1-386</fullName>
    </submittedName>
</protein>
<dbReference type="PATRIC" id="fig|886882.15.peg.244"/>
<organism evidence="1 2">
    <name type="scientific">Paenibacillus polymyxa (strain SC2)</name>
    <name type="common">Bacillus polymyxa</name>
    <dbReference type="NCBI Taxonomy" id="886882"/>
    <lineage>
        <taxon>Bacteria</taxon>
        <taxon>Bacillati</taxon>
        <taxon>Bacillota</taxon>
        <taxon>Bacilli</taxon>
        <taxon>Bacillales</taxon>
        <taxon>Paenibacillaceae</taxon>
        <taxon>Paenibacillus</taxon>
    </lineage>
</organism>
<evidence type="ECO:0000313" key="2">
    <source>
        <dbReference type="Proteomes" id="UP000006868"/>
    </source>
</evidence>
<dbReference type="OrthoDB" id="8645235at2"/>
<reference evidence="1 2" key="1">
    <citation type="journal article" date="2011" name="J. Bacteriol.">
        <title>Complete genome sequence of Paenibacillus polymyxa SC2, a strain of plant growth-promoting Rhizobacterium with broad-spectrum antimicrobial activity.</title>
        <authorList>
            <person name="Ma M."/>
            <person name="Wang C."/>
            <person name="Ding Y."/>
            <person name="Li L."/>
            <person name="Shen D."/>
            <person name="Jiang X."/>
            <person name="Guan D."/>
            <person name="Cao F."/>
            <person name="Chen H."/>
            <person name="Feng R."/>
            <person name="Wang X."/>
            <person name="Ge Y."/>
            <person name="Yao L."/>
            <person name="Bing X."/>
            <person name="Yang X."/>
            <person name="Li J."/>
            <person name="Du B."/>
        </authorList>
    </citation>
    <scope>NUCLEOTIDE SEQUENCE [LARGE SCALE GENOMIC DNA]</scope>
    <source>
        <strain evidence="1 2">SC2</strain>
    </source>
</reference>
<gene>
    <name evidence="1" type="primary">M1-386</name>
    <name evidence="1" type="ORF">PPSC2_01250</name>
</gene>